<feature type="domain" description="WWE" evidence="5">
    <location>
        <begin position="78"/>
        <end position="153"/>
    </location>
</feature>
<accession>A0A9Q0JME7</accession>
<evidence type="ECO:0000259" key="5">
    <source>
        <dbReference type="PROSITE" id="PS50918"/>
    </source>
</evidence>
<dbReference type="Pfam" id="PF00644">
    <property type="entry name" value="PARP"/>
    <property type="match status" value="1"/>
</dbReference>
<dbReference type="PANTHER" id="PTHR32263:SF5">
    <property type="entry name" value="INACTIVE POLY [ADP-RIBOSE] POLYMERASE SRO1-RELATED"/>
    <property type="match status" value="1"/>
</dbReference>
<dbReference type="Gene3D" id="3.90.228.10">
    <property type="match status" value="1"/>
</dbReference>
<dbReference type="InterPro" id="IPR012317">
    <property type="entry name" value="Poly(ADP-ribose)pol_cat_dom"/>
</dbReference>
<dbReference type="AlphaFoldDB" id="A0A9Q0JME7"/>
<evidence type="ECO:0000256" key="4">
    <source>
        <dbReference type="ARBA" id="ARBA00023242"/>
    </source>
</evidence>
<evidence type="ECO:0000259" key="6">
    <source>
        <dbReference type="PROSITE" id="PS51059"/>
    </source>
</evidence>
<evidence type="ECO:0000313" key="8">
    <source>
        <dbReference type="EMBL" id="KAJ4847123.1"/>
    </source>
</evidence>
<comment type="subcellular location">
    <subcellularLocation>
        <location evidence="1">Nucleus</location>
    </subcellularLocation>
</comment>
<evidence type="ECO:0000256" key="2">
    <source>
        <dbReference type="ARBA" id="ARBA00022473"/>
    </source>
</evidence>
<dbReference type="Pfam" id="PF23467">
    <property type="entry name" value="WWE_5"/>
    <property type="match status" value="1"/>
</dbReference>
<sequence>MEARYAKVLGSSRRLLLGLKRKRASRCAASFAGATRKVSPDWPAVNSPLQKGGKRRKIDGSVGKRSSCGFLSRRSVLRCYANFMKTGVPKRLMFYQNGEWADFSQEFTALVRKDLQVKKAVVEVEWEGRGYLLDFLHMFQLDLKTGVQQPIAWIDEAGGCFFPEIYSDDDETCEFCDSVCGKGHVCAEHGSHEIKLQLEIDIGVDNSKLKECTGESNALVKHIQIAQKPTGGHYVVEVEDSCDRNSGEKMEEAIEENKEMAANFVKGFQSGNEGLDSDTIRKFFVSGISALSKAEVVEVSRCSSKSMCTRFELFQKQAELTEKCRGDANVQYAWLPTSKAALQTIMLYGLGHCGPSATKSRYGIGVHLSPTNCCETSANYCDIDENGVRYMVFCRVIMGNMELVQPGSQQCLPSSEDFDSGVDDLQCPKQYVVWNVNMNTHIYPEFVVSFKISSNTEEFVVGSEGKHAISGVTSSSQGGLGNLPIQNPSVDLNLPDVDLNLTVGPPSADPSKNRLASVSERSLGKAPSFCSSNTKTPKSPWMPFPMLFAAISTKIPRNNMDLIANNYAQFRAKKLSREDFVKSLRVVVGDELLKATITTLQSKIPPNWEPIIKPASECSGGLSGLSFSKAPSGT</sequence>
<dbReference type="InterPro" id="IPR044964">
    <property type="entry name" value="RCD1/SRO1-5"/>
</dbReference>
<dbReference type="EMBL" id="JAKUCV010001257">
    <property type="protein sequence ID" value="KAJ4847123.1"/>
    <property type="molecule type" value="Genomic_DNA"/>
</dbReference>
<dbReference type="GO" id="GO:0003950">
    <property type="term" value="F:NAD+ poly-ADP-ribosyltransferase activity"/>
    <property type="evidence" value="ECO:0007669"/>
    <property type="project" value="InterPro"/>
</dbReference>
<reference evidence="8" key="2">
    <citation type="journal article" date="2023" name="Plants (Basel)">
        <title>Annotation of the Turnera subulata (Passifloraceae) Draft Genome Reveals the S-Locus Evolved after the Divergence of Turneroideae from Passifloroideae in a Stepwise Manner.</title>
        <authorList>
            <person name="Henning P.M."/>
            <person name="Roalson E.H."/>
            <person name="Mir W."/>
            <person name="McCubbin A.G."/>
            <person name="Shore J.S."/>
        </authorList>
    </citation>
    <scope>NUCLEOTIDE SEQUENCE</scope>
    <source>
        <strain evidence="8">F60SS</strain>
    </source>
</reference>
<dbReference type="PROSITE" id="PS51059">
    <property type="entry name" value="PARP_CATALYTIC"/>
    <property type="match status" value="1"/>
</dbReference>
<dbReference type="Pfam" id="PF12174">
    <property type="entry name" value="RST"/>
    <property type="match status" value="1"/>
</dbReference>
<dbReference type="InterPro" id="IPR022003">
    <property type="entry name" value="RST"/>
</dbReference>
<evidence type="ECO:0000313" key="9">
    <source>
        <dbReference type="Proteomes" id="UP001141552"/>
    </source>
</evidence>
<gene>
    <name evidence="8" type="ORF">Tsubulata_024598</name>
</gene>
<evidence type="ECO:0008006" key="10">
    <source>
        <dbReference type="Google" id="ProtNLM"/>
    </source>
</evidence>
<comment type="caution">
    <text evidence="8">The sequence shown here is derived from an EMBL/GenBank/DDBJ whole genome shotgun (WGS) entry which is preliminary data.</text>
</comment>
<feature type="domain" description="RST" evidence="7">
    <location>
        <begin position="535"/>
        <end position="606"/>
    </location>
</feature>
<dbReference type="OrthoDB" id="6133115at2759"/>
<reference evidence="8" key="1">
    <citation type="submission" date="2022-02" db="EMBL/GenBank/DDBJ databases">
        <authorList>
            <person name="Henning P.M."/>
            <person name="McCubbin A.G."/>
            <person name="Shore J.S."/>
        </authorList>
    </citation>
    <scope>NUCLEOTIDE SEQUENCE</scope>
    <source>
        <strain evidence="8">F60SS</strain>
        <tissue evidence="8">Leaves</tissue>
    </source>
</reference>
<dbReference type="PROSITE" id="PS50918">
    <property type="entry name" value="WWE"/>
    <property type="match status" value="1"/>
</dbReference>
<dbReference type="PANTHER" id="PTHR32263">
    <property type="entry name" value="INACTIVE POLY [ADP-RIBOSE] POLYMERASE SRO4-RELATED"/>
    <property type="match status" value="1"/>
</dbReference>
<dbReference type="PROSITE" id="PS51879">
    <property type="entry name" value="RST"/>
    <property type="match status" value="1"/>
</dbReference>
<dbReference type="SUPFAM" id="SSF56399">
    <property type="entry name" value="ADP-ribosylation"/>
    <property type="match status" value="1"/>
</dbReference>
<evidence type="ECO:0000256" key="3">
    <source>
        <dbReference type="ARBA" id="ARBA00023016"/>
    </source>
</evidence>
<keyword evidence="9" id="KW-1185">Reference proteome</keyword>
<dbReference type="InterPro" id="IPR057823">
    <property type="entry name" value="WWE_RCD1"/>
</dbReference>
<evidence type="ECO:0000259" key="7">
    <source>
        <dbReference type="PROSITE" id="PS51879"/>
    </source>
</evidence>
<feature type="domain" description="PARP catalytic" evidence="6">
    <location>
        <begin position="237"/>
        <end position="472"/>
    </location>
</feature>
<proteinExistence type="predicted"/>
<evidence type="ECO:0000256" key="1">
    <source>
        <dbReference type="ARBA" id="ARBA00004123"/>
    </source>
</evidence>
<dbReference type="InterPro" id="IPR004170">
    <property type="entry name" value="WWE_dom"/>
</dbReference>
<dbReference type="GO" id="GO:0005634">
    <property type="term" value="C:nucleus"/>
    <property type="evidence" value="ECO:0007669"/>
    <property type="project" value="UniProtKB-SubCell"/>
</dbReference>
<keyword evidence="3" id="KW-0346">Stress response</keyword>
<name>A0A9Q0JME7_9ROSI</name>
<keyword evidence="2" id="KW-0217">Developmental protein</keyword>
<protein>
    <recommendedName>
        <fullName evidence="10">Poly [ADP-ribose] polymerase</fullName>
    </recommendedName>
</protein>
<dbReference type="Proteomes" id="UP001141552">
    <property type="component" value="Unassembled WGS sequence"/>
</dbReference>
<keyword evidence="4" id="KW-0539">Nucleus</keyword>
<organism evidence="8 9">
    <name type="scientific">Turnera subulata</name>
    <dbReference type="NCBI Taxonomy" id="218843"/>
    <lineage>
        <taxon>Eukaryota</taxon>
        <taxon>Viridiplantae</taxon>
        <taxon>Streptophyta</taxon>
        <taxon>Embryophyta</taxon>
        <taxon>Tracheophyta</taxon>
        <taxon>Spermatophyta</taxon>
        <taxon>Magnoliopsida</taxon>
        <taxon>eudicotyledons</taxon>
        <taxon>Gunneridae</taxon>
        <taxon>Pentapetalae</taxon>
        <taxon>rosids</taxon>
        <taxon>fabids</taxon>
        <taxon>Malpighiales</taxon>
        <taxon>Passifloraceae</taxon>
        <taxon>Turnera</taxon>
    </lineage>
</organism>